<dbReference type="EMBL" id="CANL01000001">
    <property type="protein sequence ID" value="CCM61916.1"/>
    <property type="molecule type" value="Genomic_DNA"/>
</dbReference>
<keyword evidence="2" id="KW-1185">Reference proteome</keyword>
<name>R4YYA1_9ACTN</name>
<proteinExistence type="predicted"/>
<accession>R4YYA1</accession>
<reference evidence="1 2" key="1">
    <citation type="journal article" date="2013" name="ISME J.">
        <title>Metabolic model for the filamentous 'Candidatus Microthrix parvicella' based on genomic and metagenomic analyses.</title>
        <authorList>
            <person name="Jon McIlroy S."/>
            <person name="Kristiansen R."/>
            <person name="Albertsen M."/>
            <person name="Michael Karst S."/>
            <person name="Rossetti S."/>
            <person name="Lund Nielsen J."/>
            <person name="Tandoi V."/>
            <person name="James Seviour R."/>
            <person name="Nielsen P.H."/>
        </authorList>
    </citation>
    <scope>NUCLEOTIDE SEQUENCE [LARGE SCALE GENOMIC DNA]</scope>
    <source>
        <strain evidence="1 2">RN1</strain>
    </source>
</reference>
<gene>
    <name evidence="1" type="ORF">BN381_10147</name>
</gene>
<evidence type="ECO:0000313" key="2">
    <source>
        <dbReference type="Proteomes" id="UP000018291"/>
    </source>
</evidence>
<dbReference type="Proteomes" id="UP000018291">
    <property type="component" value="Unassembled WGS sequence"/>
</dbReference>
<organism evidence="1 2">
    <name type="scientific">Candidatus Neomicrothrix parvicella RN1</name>
    <dbReference type="NCBI Taxonomy" id="1229780"/>
    <lineage>
        <taxon>Bacteria</taxon>
        <taxon>Bacillati</taxon>
        <taxon>Actinomycetota</taxon>
        <taxon>Acidimicrobiia</taxon>
        <taxon>Acidimicrobiales</taxon>
        <taxon>Microthrixaceae</taxon>
        <taxon>Candidatus Neomicrothrix</taxon>
    </lineage>
</organism>
<dbReference type="AlphaFoldDB" id="R4YYA1"/>
<dbReference type="HOGENOM" id="CLU_2153753_0_0_11"/>
<sequence>MTGSSISQAGKLADIFERFLFDDVGEGLVNHRAARDLPLVLGPAVGLGVGARNRCVFAIDDDRFAGGLIQVAVDVGQEVTGEEKWGVDGWLGCCLSHEALADCDASWPELR</sequence>
<evidence type="ECO:0000313" key="1">
    <source>
        <dbReference type="EMBL" id="CCM61916.1"/>
    </source>
</evidence>
<comment type="caution">
    <text evidence="1">The sequence shown here is derived from an EMBL/GenBank/DDBJ whole genome shotgun (WGS) entry which is preliminary data.</text>
</comment>
<protein>
    <submittedName>
        <fullName evidence="1">Uncharacterized protein</fullName>
    </submittedName>
</protein>